<feature type="transmembrane region" description="Helical" evidence="1">
    <location>
        <begin position="38"/>
        <end position="57"/>
    </location>
</feature>
<dbReference type="AlphaFoldDB" id="A0A135L382"/>
<gene>
    <name evidence="2" type="ORF">U473_04810</name>
</gene>
<evidence type="ECO:0000256" key="1">
    <source>
        <dbReference type="SAM" id="Phobius"/>
    </source>
</evidence>
<keyword evidence="1" id="KW-0812">Transmembrane</keyword>
<dbReference type="STRING" id="1413211.U473_04810"/>
<accession>A0A135L382</accession>
<dbReference type="EMBL" id="LSKU01000001">
    <property type="protein sequence ID" value="KXG43410.1"/>
    <property type="molecule type" value="Genomic_DNA"/>
</dbReference>
<keyword evidence="3" id="KW-1185">Reference proteome</keyword>
<keyword evidence="1" id="KW-0472">Membrane</keyword>
<dbReference type="RefSeq" id="WP_068723883.1">
    <property type="nucleotide sequence ID" value="NZ_LSKU01000001.1"/>
</dbReference>
<reference evidence="2 3" key="1">
    <citation type="submission" date="2016-02" db="EMBL/GenBank/DDBJ databases">
        <title>Draft Genome for Tepidibacillus decaturensis nov. sp. Strain Z9, an Anaerobic, Moderately Thermophilic and Heterotrophic Bacterium from Deep Subsurface of the Illinois Basin, USA.</title>
        <authorList>
            <person name="Dong Y."/>
            <person name="Chang J.Y."/>
            <person name="Sanford R."/>
            <person name="Fouke B.W."/>
        </authorList>
    </citation>
    <scope>NUCLEOTIDE SEQUENCE [LARGE SCALE GENOMIC DNA]</scope>
    <source>
        <strain evidence="2 3">Z9</strain>
    </source>
</reference>
<sequence>MKVVKELLFGVVLGCFAFLLVFILNWKVNLFYTSLIRGLFAFIVFTAVGIIIGFLLIPQQKQHIDVKASINDEDLFQPLHFPKIESEDEIEKYVNGIRNLSQDE</sequence>
<proteinExistence type="predicted"/>
<name>A0A135L382_9BACI</name>
<keyword evidence="1" id="KW-1133">Transmembrane helix</keyword>
<evidence type="ECO:0000313" key="2">
    <source>
        <dbReference type="EMBL" id="KXG43410.1"/>
    </source>
</evidence>
<dbReference type="OrthoDB" id="9932253at2"/>
<organism evidence="2 3">
    <name type="scientific">Tepidibacillus decaturensis</name>
    <dbReference type="NCBI Taxonomy" id="1413211"/>
    <lineage>
        <taxon>Bacteria</taxon>
        <taxon>Bacillati</taxon>
        <taxon>Bacillota</taxon>
        <taxon>Bacilli</taxon>
        <taxon>Bacillales</taxon>
        <taxon>Bacillaceae</taxon>
        <taxon>Tepidibacillus</taxon>
    </lineage>
</organism>
<evidence type="ECO:0000313" key="3">
    <source>
        <dbReference type="Proteomes" id="UP000070352"/>
    </source>
</evidence>
<comment type="caution">
    <text evidence="2">The sequence shown here is derived from an EMBL/GenBank/DDBJ whole genome shotgun (WGS) entry which is preliminary data.</text>
</comment>
<feature type="transmembrane region" description="Helical" evidence="1">
    <location>
        <begin position="7"/>
        <end position="26"/>
    </location>
</feature>
<dbReference type="Proteomes" id="UP000070352">
    <property type="component" value="Unassembled WGS sequence"/>
</dbReference>
<protein>
    <submittedName>
        <fullName evidence="2">Uncharacterized protein</fullName>
    </submittedName>
</protein>